<evidence type="ECO:0000256" key="1">
    <source>
        <dbReference type="ARBA" id="ARBA00004703"/>
    </source>
</evidence>
<evidence type="ECO:0000256" key="2">
    <source>
        <dbReference type="ARBA" id="ARBA00009517"/>
    </source>
</evidence>
<evidence type="ECO:0000259" key="7">
    <source>
        <dbReference type="Pfam" id="PF18100"/>
    </source>
</evidence>
<feature type="domain" description="Phosphodiesterase 4 upstream conserved regions (UCR)" evidence="7">
    <location>
        <begin position="22"/>
        <end position="107"/>
    </location>
</feature>
<comment type="pathway">
    <text evidence="1">Purine metabolism; 3',5'-cyclic AMP degradation; AMP from 3',5'-cyclic AMP: step 1/1.</text>
</comment>
<evidence type="ECO:0000256" key="6">
    <source>
        <dbReference type="ARBA" id="ARBA00033681"/>
    </source>
</evidence>
<dbReference type="EMBL" id="JAHRIO010044791">
    <property type="protein sequence ID" value="MEQ2173279.1"/>
    <property type="molecule type" value="Genomic_DNA"/>
</dbReference>
<evidence type="ECO:0000256" key="3">
    <source>
        <dbReference type="ARBA" id="ARBA00012276"/>
    </source>
</evidence>
<evidence type="ECO:0000256" key="5">
    <source>
        <dbReference type="ARBA" id="ARBA00023149"/>
    </source>
</evidence>
<comment type="caution">
    <text evidence="8">The sequence shown here is derived from an EMBL/GenBank/DDBJ whole genome shotgun (WGS) entry which is preliminary data.</text>
</comment>
<dbReference type="InterPro" id="IPR040844">
    <property type="entry name" value="PDE4_UCR"/>
</dbReference>
<keyword evidence="5" id="KW-0114">cAMP</keyword>
<feature type="non-terminal residue" evidence="8">
    <location>
        <position position="1"/>
    </location>
</feature>
<dbReference type="Pfam" id="PF18100">
    <property type="entry name" value="PDE4_UCR"/>
    <property type="match status" value="1"/>
</dbReference>
<evidence type="ECO:0000313" key="9">
    <source>
        <dbReference type="Proteomes" id="UP001476798"/>
    </source>
</evidence>
<protein>
    <recommendedName>
        <fullName evidence="3">3',5'-cyclic-AMP phosphodiesterase</fullName>
        <ecNumber evidence="3">3.1.4.53</ecNumber>
    </recommendedName>
</protein>
<sequence>EESLKHWEVNWLSSRHSEDMIVTPFAQVLASLRTVRSNFAIITGQQDRAASKMRSSGSNPPSMCKTSLAEEPHQQLAMETLDELDWCLEQLETLKTRHSVSEMASNKVC</sequence>
<evidence type="ECO:0000256" key="4">
    <source>
        <dbReference type="ARBA" id="ARBA00022801"/>
    </source>
</evidence>
<keyword evidence="9" id="KW-1185">Reference proteome</keyword>
<name>A0ABV0NR32_9TELE</name>
<organism evidence="8 9">
    <name type="scientific">Goodea atripinnis</name>
    <dbReference type="NCBI Taxonomy" id="208336"/>
    <lineage>
        <taxon>Eukaryota</taxon>
        <taxon>Metazoa</taxon>
        <taxon>Chordata</taxon>
        <taxon>Craniata</taxon>
        <taxon>Vertebrata</taxon>
        <taxon>Euteleostomi</taxon>
        <taxon>Actinopterygii</taxon>
        <taxon>Neopterygii</taxon>
        <taxon>Teleostei</taxon>
        <taxon>Neoteleostei</taxon>
        <taxon>Acanthomorphata</taxon>
        <taxon>Ovalentaria</taxon>
        <taxon>Atherinomorphae</taxon>
        <taxon>Cyprinodontiformes</taxon>
        <taxon>Goodeidae</taxon>
        <taxon>Goodea</taxon>
    </lineage>
</organism>
<dbReference type="Proteomes" id="UP001476798">
    <property type="component" value="Unassembled WGS sequence"/>
</dbReference>
<proteinExistence type="inferred from homology"/>
<gene>
    <name evidence="8" type="primary">PDE4D_6</name>
    <name evidence="8" type="ORF">GOODEAATRI_030434</name>
</gene>
<accession>A0ABV0NR32</accession>
<evidence type="ECO:0000313" key="8">
    <source>
        <dbReference type="EMBL" id="MEQ2173279.1"/>
    </source>
</evidence>
<reference evidence="8 9" key="1">
    <citation type="submission" date="2021-06" db="EMBL/GenBank/DDBJ databases">
        <authorList>
            <person name="Palmer J.M."/>
        </authorList>
    </citation>
    <scope>NUCLEOTIDE SEQUENCE [LARGE SCALE GENOMIC DNA]</scope>
    <source>
        <strain evidence="8 9">GA_2019</strain>
        <tissue evidence="8">Muscle</tissue>
    </source>
</reference>
<comment type="catalytic activity">
    <reaction evidence="6">
        <text>3',5'-cyclic AMP + H2O = AMP + H(+)</text>
        <dbReference type="Rhea" id="RHEA:25277"/>
        <dbReference type="ChEBI" id="CHEBI:15377"/>
        <dbReference type="ChEBI" id="CHEBI:15378"/>
        <dbReference type="ChEBI" id="CHEBI:58165"/>
        <dbReference type="ChEBI" id="CHEBI:456215"/>
        <dbReference type="EC" id="3.1.4.53"/>
    </reaction>
    <physiologicalReaction direction="left-to-right" evidence="6">
        <dbReference type="Rhea" id="RHEA:25278"/>
    </physiologicalReaction>
</comment>
<dbReference type="EC" id="3.1.4.53" evidence="3"/>
<comment type="similarity">
    <text evidence="2">Belongs to the cyclic nucleotide phosphodiesterase family. PDE4 subfamily.</text>
</comment>
<keyword evidence="4" id="KW-0378">Hydrolase</keyword>